<dbReference type="InterPro" id="IPR050121">
    <property type="entry name" value="Cytochrome_P450_monoxygenase"/>
</dbReference>
<evidence type="ECO:0000256" key="8">
    <source>
        <dbReference type="ARBA" id="ARBA00023033"/>
    </source>
</evidence>
<dbReference type="PANTHER" id="PTHR24305:SF175">
    <property type="entry name" value="CYTOCHROME P450 MONOOXYGENASE PKFB"/>
    <property type="match status" value="1"/>
</dbReference>
<evidence type="ECO:0000256" key="9">
    <source>
        <dbReference type="RuleBase" id="RU000461"/>
    </source>
</evidence>
<keyword evidence="8 9" id="KW-0503">Monooxygenase</keyword>
<dbReference type="CDD" id="cd11060">
    <property type="entry name" value="CYP57A1-like"/>
    <property type="match status" value="1"/>
</dbReference>
<dbReference type="InterPro" id="IPR017972">
    <property type="entry name" value="Cyt_P450_CS"/>
</dbReference>
<keyword evidence="6 9" id="KW-0560">Oxidoreductase</keyword>
<dbReference type="PROSITE" id="PS00086">
    <property type="entry name" value="CYTOCHROME_P450"/>
    <property type="match status" value="1"/>
</dbReference>
<accession>A0ABR3WUA0</accession>
<dbReference type="Pfam" id="PF00067">
    <property type="entry name" value="p450"/>
    <property type="match status" value="1"/>
</dbReference>
<dbReference type="InterPro" id="IPR002403">
    <property type="entry name" value="Cyt_P450_E_grp-IV"/>
</dbReference>
<dbReference type="PANTHER" id="PTHR24305">
    <property type="entry name" value="CYTOCHROME P450"/>
    <property type="match status" value="1"/>
</dbReference>
<evidence type="ECO:0000256" key="6">
    <source>
        <dbReference type="ARBA" id="ARBA00023002"/>
    </source>
</evidence>
<keyword evidence="7 9" id="KW-0408">Iron</keyword>
<comment type="cofactor">
    <cofactor evidence="1">
        <name>heme</name>
        <dbReference type="ChEBI" id="CHEBI:30413"/>
    </cofactor>
</comment>
<dbReference type="PRINTS" id="PR00385">
    <property type="entry name" value="P450"/>
</dbReference>
<evidence type="ECO:0000256" key="7">
    <source>
        <dbReference type="ARBA" id="ARBA00023004"/>
    </source>
</evidence>
<evidence type="ECO:0008006" key="12">
    <source>
        <dbReference type="Google" id="ProtNLM"/>
    </source>
</evidence>
<dbReference type="SUPFAM" id="SSF48264">
    <property type="entry name" value="Cytochrome P450"/>
    <property type="match status" value="1"/>
</dbReference>
<proteinExistence type="inferred from homology"/>
<protein>
    <recommendedName>
        <fullName evidence="12">Pisatin demethylase</fullName>
    </recommendedName>
</protein>
<keyword evidence="5 9" id="KW-0479">Metal-binding</keyword>
<evidence type="ECO:0000256" key="1">
    <source>
        <dbReference type="ARBA" id="ARBA00001971"/>
    </source>
</evidence>
<evidence type="ECO:0000256" key="5">
    <source>
        <dbReference type="ARBA" id="ARBA00022723"/>
    </source>
</evidence>
<comment type="caution">
    <text evidence="10">The sequence shown here is derived from an EMBL/GenBank/DDBJ whole genome shotgun (WGS) entry which is preliminary data.</text>
</comment>
<evidence type="ECO:0000313" key="10">
    <source>
        <dbReference type="EMBL" id="KAL1866899.1"/>
    </source>
</evidence>
<dbReference type="EMBL" id="JAWRVE010000053">
    <property type="protein sequence ID" value="KAL1866899.1"/>
    <property type="molecule type" value="Genomic_DNA"/>
</dbReference>
<dbReference type="PRINTS" id="PR00465">
    <property type="entry name" value="EP450IV"/>
</dbReference>
<dbReference type="InterPro" id="IPR036396">
    <property type="entry name" value="Cyt_P450_sf"/>
</dbReference>
<organism evidence="10 11">
    <name type="scientific">Diaporthe australafricana</name>
    <dbReference type="NCBI Taxonomy" id="127596"/>
    <lineage>
        <taxon>Eukaryota</taxon>
        <taxon>Fungi</taxon>
        <taxon>Dikarya</taxon>
        <taxon>Ascomycota</taxon>
        <taxon>Pezizomycotina</taxon>
        <taxon>Sordariomycetes</taxon>
        <taxon>Sordariomycetidae</taxon>
        <taxon>Diaporthales</taxon>
        <taxon>Diaporthaceae</taxon>
        <taxon>Diaporthe</taxon>
    </lineage>
</organism>
<dbReference type="Proteomes" id="UP001583177">
    <property type="component" value="Unassembled WGS sequence"/>
</dbReference>
<keyword evidence="4 9" id="KW-0349">Heme</keyword>
<name>A0ABR3WUA0_9PEZI</name>
<evidence type="ECO:0000256" key="4">
    <source>
        <dbReference type="ARBA" id="ARBA00022617"/>
    </source>
</evidence>
<reference evidence="10 11" key="1">
    <citation type="journal article" date="2024" name="IMA Fungus">
        <title>IMA Genome - F19 : A genome assembly and annotation guide to empower mycologists, including annotated draft genome sequences of Ceratocystis pirilliformis, Diaporthe australafricana, Fusarium ophioides, Paecilomyces lecythidis, and Sporothrix stenoceras.</title>
        <authorList>
            <person name="Aylward J."/>
            <person name="Wilson A.M."/>
            <person name="Visagie C.M."/>
            <person name="Spraker J."/>
            <person name="Barnes I."/>
            <person name="Buitendag C."/>
            <person name="Ceriani C."/>
            <person name="Del Mar Angel L."/>
            <person name="du Plessis D."/>
            <person name="Fuchs T."/>
            <person name="Gasser K."/>
            <person name="Kramer D."/>
            <person name="Li W."/>
            <person name="Munsamy K."/>
            <person name="Piso A."/>
            <person name="Price J.L."/>
            <person name="Sonnekus B."/>
            <person name="Thomas C."/>
            <person name="van der Nest A."/>
            <person name="van Dijk A."/>
            <person name="van Heerden A."/>
            <person name="van Vuuren N."/>
            <person name="Yilmaz N."/>
            <person name="Duong T.A."/>
            <person name="van der Merwe N.A."/>
            <person name="Wingfield M.J."/>
            <person name="Wingfield B.D."/>
        </authorList>
    </citation>
    <scope>NUCLEOTIDE SEQUENCE [LARGE SCALE GENOMIC DNA]</scope>
    <source>
        <strain evidence="10 11">CMW 18300</strain>
    </source>
</reference>
<keyword evidence="11" id="KW-1185">Reference proteome</keyword>
<comment type="similarity">
    <text evidence="3 9">Belongs to the cytochrome P450 family.</text>
</comment>
<sequence length="487" mass="55080">MASITNLQRAWWVKTGRAHLYHQSVHATYGDVVRIGPRMVSISNPEAIPTLYPIRPGFPKSDLYATLRPYTTERGSMLAVFNTQDEQMHKKIKSPIAPLFSLSNAVLFEDLVEEVLSCLSEQLDKRFVETDTTFDLGQWLQYFAFDVMGTMSFSKRYGFLDQGKDVGGMLDAIYQFFKTAAPMTQITWLDRFLYKNSIVHKFRRTPGMTIIGFVGKTIRQRLEGPGKYSDNSSLEAGPKVQNKDFLAHFLEIQKAHPDLPPWVSTAWTFSNVIAGSDSVGTVMRTVMWYVYLPYNLLTHPESLRELRRELDAAGLSRPHPRWSEVRDLPYLDACIQESVRVHPPFALPFERVVPAGGVSVLGAYYLPEGTLVGGNPYVVNRHEPTFGAVPDDWVPERWLRGGEAQRKRLEQGLLTFGAGRRVCLGKHVGLFEVKKLIPFLLIHYNMDIVDPQALTVENAFFLKQKGICCKISKRSKGSTDLKDSPTA</sequence>
<dbReference type="InterPro" id="IPR001128">
    <property type="entry name" value="Cyt_P450"/>
</dbReference>
<dbReference type="Gene3D" id="1.10.630.10">
    <property type="entry name" value="Cytochrome P450"/>
    <property type="match status" value="1"/>
</dbReference>
<comment type="pathway">
    <text evidence="2">Secondary metabolite biosynthesis.</text>
</comment>
<evidence type="ECO:0000256" key="2">
    <source>
        <dbReference type="ARBA" id="ARBA00005179"/>
    </source>
</evidence>
<evidence type="ECO:0000256" key="3">
    <source>
        <dbReference type="ARBA" id="ARBA00010617"/>
    </source>
</evidence>
<gene>
    <name evidence="10" type="ORF">Daus18300_006602</name>
</gene>
<evidence type="ECO:0000313" key="11">
    <source>
        <dbReference type="Proteomes" id="UP001583177"/>
    </source>
</evidence>